<dbReference type="Pfam" id="PF13489">
    <property type="entry name" value="Methyltransf_23"/>
    <property type="match status" value="1"/>
</dbReference>
<evidence type="ECO:0008006" key="4">
    <source>
        <dbReference type="Google" id="ProtNLM"/>
    </source>
</evidence>
<accession>A0AAN6M5M1</accession>
<dbReference type="EMBL" id="WVTA01000003">
    <property type="protein sequence ID" value="KAK3214652.1"/>
    <property type="molecule type" value="Genomic_DNA"/>
</dbReference>
<comment type="caution">
    <text evidence="2">The sequence shown here is derived from an EMBL/GenBank/DDBJ whole genome shotgun (WGS) entry which is preliminary data.</text>
</comment>
<gene>
    <name evidence="2" type="ORF">GRF29_19g893296</name>
</gene>
<dbReference type="InterPro" id="IPR029063">
    <property type="entry name" value="SAM-dependent_MTases_sf"/>
</dbReference>
<dbReference type="AlphaFoldDB" id="A0AAN6M5M1"/>
<dbReference type="SUPFAM" id="SSF53335">
    <property type="entry name" value="S-adenosyl-L-methionine-dependent methyltransferases"/>
    <property type="match status" value="1"/>
</dbReference>
<organism evidence="2 3">
    <name type="scientific">Pseudopithomyces chartarum</name>
    <dbReference type="NCBI Taxonomy" id="1892770"/>
    <lineage>
        <taxon>Eukaryota</taxon>
        <taxon>Fungi</taxon>
        <taxon>Dikarya</taxon>
        <taxon>Ascomycota</taxon>
        <taxon>Pezizomycotina</taxon>
        <taxon>Dothideomycetes</taxon>
        <taxon>Pleosporomycetidae</taxon>
        <taxon>Pleosporales</taxon>
        <taxon>Massarineae</taxon>
        <taxon>Didymosphaeriaceae</taxon>
        <taxon>Pseudopithomyces</taxon>
    </lineage>
</organism>
<evidence type="ECO:0000256" key="1">
    <source>
        <dbReference type="SAM" id="MobiDB-lite"/>
    </source>
</evidence>
<sequence length="510" mass="56843">MQTRRFARVRSQAEGESEAPHGNGRLDPCGMAGEQASGGGVLYHDQKAVRKPGSASTARCARRLCGHATISPQPLAAAVSNVHGANRDYHRLRAFNLARRAAGVGAIPLLLVGRAGQWFKFQRSCQVIHPVSYKTAPPPTPCLCCSSPILPEPSMASPRPKSKSTSPAPASPSSQPGALNVPAVDVEAESVEVEGDDGDSAYGDDLESYTTSLKSTVLNYRFENGRRYHGYTDEATYFWPNDDEENDRLDLYHHIQTLSLNGELHLAPIGDSPQRILDVGTGTGIWAIDMGDRYPSAEILGNDISPIQPTLVPPNVKFEVDDLEEEWVYSTKFDYIHARYLACSIRDWPKLMRQCFKFVKPGGWVEFQDFDTRFYTRGGEFTKDCKLGQWADKIADGLRKFGNEPDPGPQIENWVREAGFANVESRTFPFPVGTWPKDKKLKEIGAFNLVQFLDNVEGLTTRIYQNAWGWSPDEVKVLCADLRKELKNPKMLLQHNYYVVWAQKPHNAVD</sequence>
<feature type="region of interest" description="Disordered" evidence="1">
    <location>
        <begin position="1"/>
        <end position="31"/>
    </location>
</feature>
<dbReference type="CDD" id="cd02440">
    <property type="entry name" value="AdoMet_MTases"/>
    <property type="match status" value="1"/>
</dbReference>
<dbReference type="Gene3D" id="3.40.50.150">
    <property type="entry name" value="Vaccinia Virus protein VP39"/>
    <property type="match status" value="1"/>
</dbReference>
<dbReference type="PANTHER" id="PTHR43591">
    <property type="entry name" value="METHYLTRANSFERASE"/>
    <property type="match status" value="1"/>
</dbReference>
<reference evidence="2 3" key="1">
    <citation type="submission" date="2021-02" db="EMBL/GenBank/DDBJ databases">
        <title>Genome assembly of Pseudopithomyces chartarum.</title>
        <authorList>
            <person name="Jauregui R."/>
            <person name="Singh J."/>
            <person name="Voisey C."/>
        </authorList>
    </citation>
    <scope>NUCLEOTIDE SEQUENCE [LARGE SCALE GENOMIC DNA]</scope>
    <source>
        <strain evidence="2 3">AGR01</strain>
    </source>
</reference>
<dbReference type="GO" id="GO:0008168">
    <property type="term" value="F:methyltransferase activity"/>
    <property type="evidence" value="ECO:0007669"/>
    <property type="project" value="TreeGrafter"/>
</dbReference>
<feature type="region of interest" description="Disordered" evidence="1">
    <location>
        <begin position="155"/>
        <end position="180"/>
    </location>
</feature>
<proteinExistence type="predicted"/>
<evidence type="ECO:0000313" key="3">
    <source>
        <dbReference type="Proteomes" id="UP001280581"/>
    </source>
</evidence>
<evidence type="ECO:0000313" key="2">
    <source>
        <dbReference type="EMBL" id="KAK3214652.1"/>
    </source>
</evidence>
<name>A0AAN6M5M1_9PLEO</name>
<dbReference type="PANTHER" id="PTHR43591:SF24">
    <property type="entry name" value="2-METHOXY-6-POLYPRENYL-1,4-BENZOQUINOL METHYLASE, MITOCHONDRIAL"/>
    <property type="match status" value="1"/>
</dbReference>
<protein>
    <recommendedName>
        <fullName evidence="4">S-adenosyl-L-methionine-dependent methyltransferase</fullName>
    </recommendedName>
</protein>
<feature type="compositionally biased region" description="Low complexity" evidence="1">
    <location>
        <begin position="155"/>
        <end position="176"/>
    </location>
</feature>
<dbReference type="Proteomes" id="UP001280581">
    <property type="component" value="Unassembled WGS sequence"/>
</dbReference>
<keyword evidence="3" id="KW-1185">Reference proteome</keyword>